<reference evidence="1" key="1">
    <citation type="submission" date="2021-01" db="EMBL/GenBank/DDBJ databases">
        <authorList>
            <person name="Corre E."/>
            <person name="Pelletier E."/>
            <person name="Niang G."/>
            <person name="Scheremetjew M."/>
            <person name="Finn R."/>
            <person name="Kale V."/>
            <person name="Holt S."/>
            <person name="Cochrane G."/>
            <person name="Meng A."/>
            <person name="Brown T."/>
            <person name="Cohen L."/>
        </authorList>
    </citation>
    <scope>NUCLEOTIDE SEQUENCE</scope>
    <source>
        <strain evidence="1">UIO037</strain>
    </source>
</reference>
<sequence length="139" mass="15133">MSLAARSAVSARRSPLVVCGALTRRLDTSDVSVLHRACRSRRRKRVFLTPTPTPHPPPCRRRIFVGKPRATPTVVARAPPVLEDVASPRVIDDDPAVVDERGGLEASVAIEAHAVRGARVRLGVVEAELRGDRLLLRVL</sequence>
<accession>A0A7S4JZ80</accession>
<dbReference type="AlphaFoldDB" id="A0A7S4JZ80"/>
<proteinExistence type="predicted"/>
<name>A0A7S4JZ80_9EUKA</name>
<organism evidence="1">
    <name type="scientific">Prymnesium polylepis</name>
    <dbReference type="NCBI Taxonomy" id="72548"/>
    <lineage>
        <taxon>Eukaryota</taxon>
        <taxon>Haptista</taxon>
        <taxon>Haptophyta</taxon>
        <taxon>Prymnesiophyceae</taxon>
        <taxon>Prymnesiales</taxon>
        <taxon>Prymnesiaceae</taxon>
        <taxon>Prymnesium</taxon>
    </lineage>
</organism>
<protein>
    <submittedName>
        <fullName evidence="1">Uncharacterized protein</fullName>
    </submittedName>
</protein>
<evidence type="ECO:0000313" key="1">
    <source>
        <dbReference type="EMBL" id="CAE2278069.1"/>
    </source>
</evidence>
<gene>
    <name evidence="1" type="ORF">CPOL0286_LOCUS18098</name>
</gene>
<dbReference type="EMBL" id="HBKO01039602">
    <property type="protein sequence ID" value="CAE2278069.1"/>
    <property type="molecule type" value="Transcribed_RNA"/>
</dbReference>